<feature type="domain" description="3'-5' exonuclease" evidence="2">
    <location>
        <begin position="223"/>
        <end position="493"/>
    </location>
</feature>
<feature type="compositionally biased region" description="Low complexity" evidence="1">
    <location>
        <begin position="824"/>
        <end position="834"/>
    </location>
</feature>
<dbReference type="Gene3D" id="3.30.420.10">
    <property type="entry name" value="Ribonuclease H-like superfamily/Ribonuclease H"/>
    <property type="match status" value="1"/>
</dbReference>
<feature type="compositionally biased region" description="Pro residues" evidence="1">
    <location>
        <begin position="785"/>
        <end position="797"/>
    </location>
</feature>
<feature type="compositionally biased region" description="Low complexity" evidence="1">
    <location>
        <begin position="685"/>
        <end position="704"/>
    </location>
</feature>
<dbReference type="Proteomes" id="UP000747399">
    <property type="component" value="Unassembled WGS sequence"/>
</dbReference>
<reference evidence="3" key="1">
    <citation type="journal article" date="2021" name="Proc. Natl. Acad. Sci. U.S.A.">
        <title>Three genomes in the algal genus Volvox reveal the fate of a haploid sex-determining region after a transition to homothallism.</title>
        <authorList>
            <person name="Yamamoto K."/>
            <person name="Hamaji T."/>
            <person name="Kawai-Toyooka H."/>
            <person name="Matsuzaki R."/>
            <person name="Takahashi F."/>
            <person name="Nishimura Y."/>
            <person name="Kawachi M."/>
            <person name="Noguchi H."/>
            <person name="Minakuchi Y."/>
            <person name="Umen J.G."/>
            <person name="Toyoda A."/>
            <person name="Nozaki H."/>
        </authorList>
    </citation>
    <scope>NUCLEOTIDE SEQUENCE</scope>
    <source>
        <strain evidence="3">NIES-3780</strain>
    </source>
</reference>
<dbReference type="SMART" id="SM00474">
    <property type="entry name" value="35EXOc"/>
    <property type="match status" value="1"/>
</dbReference>
<dbReference type="AlphaFoldDB" id="A0A8J4F1S8"/>
<dbReference type="PANTHER" id="PTHR43040:SF1">
    <property type="entry name" value="RIBONUCLEASE D"/>
    <property type="match status" value="1"/>
</dbReference>
<feature type="compositionally biased region" description="Polar residues" evidence="1">
    <location>
        <begin position="125"/>
        <end position="137"/>
    </location>
</feature>
<dbReference type="InterPro" id="IPR036397">
    <property type="entry name" value="RNaseH_sf"/>
</dbReference>
<feature type="compositionally biased region" description="Low complexity" evidence="1">
    <location>
        <begin position="247"/>
        <end position="262"/>
    </location>
</feature>
<feature type="region of interest" description="Disordered" evidence="1">
    <location>
        <begin position="779"/>
        <end position="846"/>
    </location>
</feature>
<evidence type="ECO:0000259" key="2">
    <source>
        <dbReference type="SMART" id="SM00474"/>
    </source>
</evidence>
<feature type="region of interest" description="Disordered" evidence="1">
    <location>
        <begin position="647"/>
        <end position="704"/>
    </location>
</feature>
<dbReference type="GO" id="GO:0003676">
    <property type="term" value="F:nucleic acid binding"/>
    <property type="evidence" value="ECO:0007669"/>
    <property type="project" value="InterPro"/>
</dbReference>
<feature type="compositionally biased region" description="Basic and acidic residues" evidence="1">
    <location>
        <begin position="138"/>
        <end position="147"/>
    </location>
</feature>
<evidence type="ECO:0000256" key="1">
    <source>
        <dbReference type="SAM" id="MobiDB-lite"/>
    </source>
</evidence>
<feature type="region of interest" description="Disordered" evidence="1">
    <location>
        <begin position="98"/>
        <end position="225"/>
    </location>
</feature>
<proteinExistence type="predicted"/>
<name>A0A8J4F1S8_9CHLO</name>
<comment type="caution">
    <text evidence="3">The sequence shown here is derived from an EMBL/GenBank/DDBJ whole genome shotgun (WGS) entry which is preliminary data.</text>
</comment>
<dbReference type="PANTHER" id="PTHR43040">
    <property type="entry name" value="RIBONUCLEASE D"/>
    <property type="match status" value="1"/>
</dbReference>
<dbReference type="SUPFAM" id="SSF53098">
    <property type="entry name" value="Ribonuclease H-like"/>
    <property type="match status" value="1"/>
</dbReference>
<dbReference type="GO" id="GO:0008408">
    <property type="term" value="F:3'-5' exonuclease activity"/>
    <property type="evidence" value="ECO:0007669"/>
    <property type="project" value="InterPro"/>
</dbReference>
<dbReference type="InterPro" id="IPR012337">
    <property type="entry name" value="RNaseH-like_sf"/>
</dbReference>
<dbReference type="InterPro" id="IPR002562">
    <property type="entry name" value="3'-5'_exonuclease_dom"/>
</dbReference>
<dbReference type="EMBL" id="BNCO01000024">
    <property type="protein sequence ID" value="GIL56470.1"/>
    <property type="molecule type" value="Genomic_DNA"/>
</dbReference>
<evidence type="ECO:0000313" key="4">
    <source>
        <dbReference type="Proteomes" id="UP000747399"/>
    </source>
</evidence>
<organism evidence="3 4">
    <name type="scientific">Volvox africanus</name>
    <dbReference type="NCBI Taxonomy" id="51714"/>
    <lineage>
        <taxon>Eukaryota</taxon>
        <taxon>Viridiplantae</taxon>
        <taxon>Chlorophyta</taxon>
        <taxon>core chlorophytes</taxon>
        <taxon>Chlorophyceae</taxon>
        <taxon>CS clade</taxon>
        <taxon>Chlamydomonadales</taxon>
        <taxon>Volvocaceae</taxon>
        <taxon>Volvox</taxon>
    </lineage>
</organism>
<feature type="compositionally biased region" description="Low complexity" evidence="1">
    <location>
        <begin position="669"/>
        <end position="678"/>
    </location>
</feature>
<accession>A0A8J4F1S8</accession>
<feature type="compositionally biased region" description="Pro residues" evidence="1">
    <location>
        <begin position="835"/>
        <end position="844"/>
    </location>
</feature>
<keyword evidence="4" id="KW-1185">Reference proteome</keyword>
<protein>
    <recommendedName>
        <fullName evidence="2">3'-5' exonuclease domain-containing protein</fullName>
    </recommendedName>
</protein>
<sequence>MMLDNGIGQLRRASTRCTTWVLLSCTRLDLTWPASLHTCSVMHRASTIVARSWSSSGHKFLDPSGRRQPIFMAGNSRITRIPRTNNMFVNNAVEGQVSAEASDSRPFAQPTAVRSQMYDQRGSRDGTTSFPMNLASTTRERRNDRSDGVGVAASRGGGDSGALDSGGRAAKHNHKSSSGSSFNKLVGAKKQSPPPSSSSSSSSSTPVGAPKPPPLPDHSNGGYKLISSPSELEVMLDQLVAAAATGQAASTGSGSSMMGSSADNGRGGSSDLLLGSGCGTGIGPLAVDCEGVELGRPGGRLCLLQLSARCDNMSGRSSSSSSSSGSRSSGVSIWLVDVASLGWRAFQYHSRLDGVTSLKSLMEDPAVIKYLYDVRRDAVALRSEYGVRMRGVVDLQLADVAVRQAEGGLRAGSWVEGLVSALSRGLAAGGRASAPACLAEDLAMATSTSRRYHESNNTQVWSHRPLTPELCEYAATDVRYLHALAEALSPRISRELAEKVLQESSRRTVMTKISNNKDLRAAAPVMITRQRPGGLSEVSAGTWRAAERVDSAGSASGSGFGGGLSRDAPPYMGLMEWLTAALLLRYDRCGLAALAMEPPVQPSRTCSAGGGRTAEYTVSQQQTAAAAPMSPPLYRLQFAAGSFDGTSLGSGSGERAATAGSLQKPQPQPSAGPGSAAAFDPVESAATGTATERAAAPASVSSTTAPAAAIIRTGTGTDAAAAGARSSEPASAIAAAVATQPLIATPASGREAATATETGSAGAISVAMSMSFAAAVPTVQSPTLSSPPPPPPPPPPLSLSLSVSRAGEPVGRNGQLTNAHETESSPALSSFHAPLPSPPLPPESSPSAPLLVTSVETLVWAEQSLSQLWLELRAQYDDVDRDEEQRLARLAARWLLASQKGLVILAGGPGGAALSRSGISVRRDLGLRWLLG</sequence>
<evidence type="ECO:0000313" key="3">
    <source>
        <dbReference type="EMBL" id="GIL56470.1"/>
    </source>
</evidence>
<gene>
    <name evidence="3" type="ORF">Vafri_11828</name>
</gene>
<feature type="region of interest" description="Disordered" evidence="1">
    <location>
        <begin position="247"/>
        <end position="268"/>
    </location>
</feature>
<dbReference type="Pfam" id="PF01612">
    <property type="entry name" value="DNA_pol_A_exo1"/>
    <property type="match status" value="1"/>
</dbReference>
<dbReference type="GO" id="GO:0006139">
    <property type="term" value="P:nucleobase-containing compound metabolic process"/>
    <property type="evidence" value="ECO:0007669"/>
    <property type="project" value="InterPro"/>
</dbReference>